<accession>A0ABM8WX34</accession>
<dbReference type="EMBL" id="CAJZAI010000004">
    <property type="protein sequence ID" value="CAG9172102.1"/>
    <property type="molecule type" value="Genomic_DNA"/>
</dbReference>
<sequence length="400" mass="42350">MYFTKTRLDFGRRSDEREPPFIGGDSNVVKFTELMEAIKARDEDIKAMCAQALEEIGQGKTTVEAFRSRLLDVEQRLAARIGGAMPPGVSSSAYAATVSALVKGFDLASFKQHGRLRVEVAGSILGKATLTTVEAGTVQQLPDVPTLAPDFQLRDVLRAIPVTASAVQYIQLVSAALNAAKVAEGAVKPESDVSYLPVTAEPQTLAHWFRASEQVLADNTQLMLAIDTFGRTGLRTAEENFVLGGDATTGNVGLLTDAPAAAAVAAGTTALDAVLQVGGELEDAGYVPSVALLNTADWRAIRGSKSTDGNYLMPGAPTGTTPQVVWALRVASLASMPAGTFVVLDGRYVAILDRLQAIVEMSNADADNFTKNLITVRCEERIGTMVSDLNALRKGTFATA</sequence>
<evidence type="ECO:0000313" key="4">
    <source>
        <dbReference type="Proteomes" id="UP000727654"/>
    </source>
</evidence>
<dbReference type="NCBIfam" id="TIGR01554">
    <property type="entry name" value="major_cap_HK97"/>
    <property type="match status" value="1"/>
</dbReference>
<dbReference type="SUPFAM" id="SSF56563">
    <property type="entry name" value="Major capsid protein gp5"/>
    <property type="match status" value="1"/>
</dbReference>
<dbReference type="RefSeq" id="WP_224079749.1">
    <property type="nucleotide sequence ID" value="NZ_CAJZAI010000004.1"/>
</dbReference>
<dbReference type="Pfam" id="PF05065">
    <property type="entry name" value="Phage_capsid"/>
    <property type="match status" value="1"/>
</dbReference>
<evidence type="ECO:0000313" key="3">
    <source>
        <dbReference type="EMBL" id="CAG9172102.1"/>
    </source>
</evidence>
<dbReference type="Gene3D" id="3.30.2400.10">
    <property type="entry name" value="Major capsid protein gp5"/>
    <property type="match status" value="1"/>
</dbReference>
<evidence type="ECO:0000259" key="2">
    <source>
        <dbReference type="Pfam" id="PF05065"/>
    </source>
</evidence>
<keyword evidence="4" id="KW-1185">Reference proteome</keyword>
<comment type="caution">
    <text evidence="3">The sequence shown here is derived from an EMBL/GenBank/DDBJ whole genome shotgun (WGS) entry which is preliminary data.</text>
</comment>
<name>A0ABM8WX34_9BURK</name>
<proteinExistence type="predicted"/>
<dbReference type="InterPro" id="IPR054612">
    <property type="entry name" value="Phage_capsid-like_C"/>
</dbReference>
<feature type="domain" description="Phage capsid-like C-terminal" evidence="2">
    <location>
        <begin position="148"/>
        <end position="397"/>
    </location>
</feature>
<reference evidence="3 4" key="1">
    <citation type="submission" date="2021-08" db="EMBL/GenBank/DDBJ databases">
        <authorList>
            <person name="Peeters C."/>
        </authorList>
    </citation>
    <scope>NUCLEOTIDE SEQUENCE [LARGE SCALE GENOMIC DNA]</scope>
    <source>
        <strain evidence="3 4">LMG 23992</strain>
    </source>
</reference>
<dbReference type="Gene3D" id="3.30.2320.10">
    <property type="entry name" value="hypothetical protein PF0899 domain"/>
    <property type="match status" value="1"/>
</dbReference>
<organism evidence="3 4">
    <name type="scientific">Cupriavidus laharis</name>
    <dbReference type="NCBI Taxonomy" id="151654"/>
    <lineage>
        <taxon>Bacteria</taxon>
        <taxon>Pseudomonadati</taxon>
        <taxon>Pseudomonadota</taxon>
        <taxon>Betaproteobacteria</taxon>
        <taxon>Burkholderiales</taxon>
        <taxon>Burkholderiaceae</taxon>
        <taxon>Cupriavidus</taxon>
    </lineage>
</organism>
<evidence type="ECO:0000256" key="1">
    <source>
        <dbReference type="ARBA" id="ARBA00004328"/>
    </source>
</evidence>
<gene>
    <name evidence="3" type="ORF">LMG23992_02119</name>
</gene>
<dbReference type="InterPro" id="IPR024455">
    <property type="entry name" value="Phage_capsid"/>
</dbReference>
<protein>
    <recommendedName>
        <fullName evidence="2">Phage capsid-like C-terminal domain-containing protein</fullName>
    </recommendedName>
</protein>
<dbReference type="Proteomes" id="UP000727654">
    <property type="component" value="Unassembled WGS sequence"/>
</dbReference>
<comment type="subcellular location">
    <subcellularLocation>
        <location evidence="1">Virion</location>
    </subcellularLocation>
</comment>